<dbReference type="RefSeq" id="WP_353865589.1">
    <property type="nucleotide sequence ID" value="NZ_CP088295.1"/>
</dbReference>
<sequence length="70" mass="7689">MEPLFDQVVADEHRAKQRERGGHFPETLPSLLPEEKAGPSQPTPSASRRRITRGATHVTGEQTQIEGLGT</sequence>
<reference evidence="3" key="1">
    <citation type="submission" date="2021-11" db="EMBL/GenBank/DDBJ databases">
        <title>Cultivation dependent microbiological survey of springs from the worlds oldest radium mine currently devoted to the extraction of radon-saturated water.</title>
        <authorList>
            <person name="Kapinusova G."/>
            <person name="Smrhova T."/>
            <person name="Strejcek M."/>
            <person name="Suman J."/>
            <person name="Jani K."/>
            <person name="Pajer P."/>
            <person name="Uhlik O."/>
        </authorList>
    </citation>
    <scope>NUCLEOTIDE SEQUENCE [LARGE SCALE GENOMIC DNA]</scope>
    <source>
        <strain evidence="3">J379</strain>
    </source>
</reference>
<organism evidence="2 3">
    <name type="scientific">Svornostia abyssi</name>
    <dbReference type="NCBI Taxonomy" id="2898438"/>
    <lineage>
        <taxon>Bacteria</taxon>
        <taxon>Bacillati</taxon>
        <taxon>Actinomycetota</taxon>
        <taxon>Thermoleophilia</taxon>
        <taxon>Solirubrobacterales</taxon>
        <taxon>Baekduiaceae</taxon>
        <taxon>Svornostia</taxon>
    </lineage>
</organism>
<name>A0ABY5PKB9_9ACTN</name>
<evidence type="ECO:0000256" key="1">
    <source>
        <dbReference type="SAM" id="MobiDB-lite"/>
    </source>
</evidence>
<feature type="compositionally biased region" description="Basic and acidic residues" evidence="1">
    <location>
        <begin position="10"/>
        <end position="23"/>
    </location>
</feature>
<keyword evidence="3" id="KW-1185">Reference proteome</keyword>
<proteinExistence type="predicted"/>
<protein>
    <submittedName>
        <fullName evidence="2">Uncharacterized protein</fullName>
    </submittedName>
</protein>
<gene>
    <name evidence="2" type="ORF">LRS13_06230</name>
</gene>
<feature type="region of interest" description="Disordered" evidence="1">
    <location>
        <begin position="1"/>
        <end position="70"/>
    </location>
</feature>
<dbReference type="EMBL" id="CP088295">
    <property type="protein sequence ID" value="UUY05123.1"/>
    <property type="molecule type" value="Genomic_DNA"/>
</dbReference>
<feature type="compositionally biased region" description="Polar residues" evidence="1">
    <location>
        <begin position="59"/>
        <end position="70"/>
    </location>
</feature>
<dbReference type="Proteomes" id="UP001058860">
    <property type="component" value="Chromosome"/>
</dbReference>
<evidence type="ECO:0000313" key="3">
    <source>
        <dbReference type="Proteomes" id="UP001058860"/>
    </source>
</evidence>
<accession>A0ABY5PKB9</accession>
<evidence type="ECO:0000313" key="2">
    <source>
        <dbReference type="EMBL" id="UUY05123.1"/>
    </source>
</evidence>